<name>A0A804V5D8_MUSAM</name>
<dbReference type="InParanoid" id="A0A804V5D8"/>
<evidence type="ECO:0000313" key="1">
    <source>
        <dbReference type="EnsemblPlants" id="mito10_p00060.1"/>
    </source>
</evidence>
<sequence>MIAIVFLPYILRFQASPKFVHFPIKETVEHLAASTYITRFSVGSLSSSLSWTLSFSLLRYFSTITVFFQNFPAGVSNDPGLSIMMDILTNQERIEMNSYDSNTIEQSSF</sequence>
<reference evidence="1" key="1">
    <citation type="submission" date="2021-05" db="UniProtKB">
        <authorList>
            <consortium name="EnsemblPlants"/>
        </authorList>
    </citation>
    <scope>IDENTIFICATION</scope>
    <source>
        <strain evidence="1">subsp. malaccensis</strain>
    </source>
</reference>
<dbReference type="Gramene" id="mito10_t00060.1">
    <property type="protein sequence ID" value="mito10_p00060.1"/>
    <property type="gene ID" value="mito10_g00060"/>
</dbReference>
<organism evidence="1 2">
    <name type="scientific">Musa acuminata subsp. malaccensis</name>
    <name type="common">Wild banana</name>
    <name type="synonym">Musa malaccensis</name>
    <dbReference type="NCBI Taxonomy" id="214687"/>
    <lineage>
        <taxon>Eukaryota</taxon>
        <taxon>Viridiplantae</taxon>
        <taxon>Streptophyta</taxon>
        <taxon>Embryophyta</taxon>
        <taxon>Tracheophyta</taxon>
        <taxon>Spermatophyta</taxon>
        <taxon>Magnoliopsida</taxon>
        <taxon>Liliopsida</taxon>
        <taxon>Zingiberales</taxon>
        <taxon>Musaceae</taxon>
        <taxon>Musa</taxon>
    </lineage>
</organism>
<accession>A0A804V5D8</accession>
<dbReference type="EnsemblPlants" id="mito10_t00060.1">
    <property type="protein sequence ID" value="mito10_p00060.1"/>
    <property type="gene ID" value="mito10_g00060"/>
</dbReference>
<proteinExistence type="predicted"/>
<evidence type="ECO:0000313" key="2">
    <source>
        <dbReference type="Proteomes" id="UP000012960"/>
    </source>
</evidence>
<protein>
    <submittedName>
        <fullName evidence="1">Uncharacterized protein</fullName>
    </submittedName>
</protein>
<dbReference type="Proteomes" id="UP000012960">
    <property type="component" value="Unplaced"/>
</dbReference>
<dbReference type="AlphaFoldDB" id="A0A804V5D8"/>
<keyword evidence="2" id="KW-1185">Reference proteome</keyword>